<feature type="domain" description="ABC transporter" evidence="10">
    <location>
        <begin position="4"/>
        <end position="190"/>
    </location>
</feature>
<dbReference type="FunFam" id="3.40.50.300:FF:000425">
    <property type="entry name" value="Probable ABC transporter, ATP-binding subunit"/>
    <property type="match status" value="1"/>
</dbReference>
<keyword evidence="5" id="KW-0067">ATP-binding</keyword>
<dbReference type="EMBL" id="CAJPEV010031215">
    <property type="protein sequence ID" value="CAG0909193.1"/>
    <property type="molecule type" value="Genomic_DNA"/>
</dbReference>
<keyword evidence="12" id="KW-1185">Reference proteome</keyword>
<evidence type="ECO:0000256" key="9">
    <source>
        <dbReference type="ARBA" id="ARBA00023136"/>
    </source>
</evidence>
<dbReference type="PROSITE" id="PS00211">
    <property type="entry name" value="ABC_TRANSPORTER_1"/>
    <property type="match status" value="1"/>
</dbReference>
<dbReference type="InterPro" id="IPR050093">
    <property type="entry name" value="ABC_SmlMolc_Importer"/>
</dbReference>
<dbReference type="GO" id="GO:0016887">
    <property type="term" value="F:ATP hydrolysis activity"/>
    <property type="evidence" value="ECO:0007669"/>
    <property type="project" value="InterPro"/>
</dbReference>
<gene>
    <name evidence="11" type="ORF">DSTB1V02_LOCUS15258</name>
</gene>
<dbReference type="InterPro" id="IPR017871">
    <property type="entry name" value="ABC_transporter-like_CS"/>
</dbReference>
<dbReference type="CDD" id="cd03259">
    <property type="entry name" value="ABC_Carb_Solutes_like"/>
    <property type="match status" value="1"/>
</dbReference>
<evidence type="ECO:0000256" key="7">
    <source>
        <dbReference type="ARBA" id="ARBA00023032"/>
    </source>
</evidence>
<dbReference type="InterPro" id="IPR015853">
    <property type="entry name" value="ABC_transpr_FbpC"/>
</dbReference>
<evidence type="ECO:0000256" key="1">
    <source>
        <dbReference type="ARBA" id="ARBA00022448"/>
    </source>
</evidence>
<evidence type="ECO:0000256" key="2">
    <source>
        <dbReference type="ARBA" id="ARBA00022475"/>
    </source>
</evidence>
<dbReference type="SMART" id="SM00382">
    <property type="entry name" value="AAA"/>
    <property type="match status" value="1"/>
</dbReference>
<dbReference type="PANTHER" id="PTHR42781:SF4">
    <property type="entry name" value="SPERMIDINE_PUTRESCINE IMPORT ATP-BINDING PROTEIN POTA"/>
    <property type="match status" value="1"/>
</dbReference>
<evidence type="ECO:0000256" key="5">
    <source>
        <dbReference type="ARBA" id="ARBA00022840"/>
    </source>
</evidence>
<dbReference type="AlphaFoldDB" id="A0A7R9AJV4"/>
<evidence type="ECO:0000313" key="11">
    <source>
        <dbReference type="EMBL" id="CAD7255513.1"/>
    </source>
</evidence>
<keyword evidence="3" id="KW-0410">Iron transport</keyword>
<reference evidence="11" key="1">
    <citation type="submission" date="2020-11" db="EMBL/GenBank/DDBJ databases">
        <authorList>
            <person name="Tran Van P."/>
        </authorList>
    </citation>
    <scope>NUCLEOTIDE SEQUENCE</scope>
</reference>
<feature type="non-terminal residue" evidence="11">
    <location>
        <position position="190"/>
    </location>
</feature>
<keyword evidence="9" id="KW-0472">Membrane</keyword>
<dbReference type="Pfam" id="PF00005">
    <property type="entry name" value="ABC_tran"/>
    <property type="match status" value="1"/>
</dbReference>
<dbReference type="InterPro" id="IPR003593">
    <property type="entry name" value="AAA+_ATPase"/>
</dbReference>
<keyword evidence="1" id="KW-0813">Transport</keyword>
<proteinExistence type="predicted"/>
<dbReference type="GO" id="GO:0005524">
    <property type="term" value="F:ATP binding"/>
    <property type="evidence" value="ECO:0007669"/>
    <property type="project" value="UniProtKB-KW"/>
</dbReference>
<accession>A0A7R9AJV4</accession>
<keyword evidence="2" id="KW-1003">Cell membrane</keyword>
<dbReference type="EMBL" id="LR930733">
    <property type="protein sequence ID" value="CAD7255513.1"/>
    <property type="molecule type" value="Genomic_DNA"/>
</dbReference>
<dbReference type="Gene3D" id="3.40.50.300">
    <property type="entry name" value="P-loop containing nucleotide triphosphate hydrolases"/>
    <property type="match status" value="1"/>
</dbReference>
<dbReference type="InterPro" id="IPR027417">
    <property type="entry name" value="P-loop_NTPase"/>
</dbReference>
<dbReference type="Proteomes" id="UP000677054">
    <property type="component" value="Unassembled WGS sequence"/>
</dbReference>
<dbReference type="GO" id="GO:0015408">
    <property type="term" value="F:ABC-type ferric iron transporter activity"/>
    <property type="evidence" value="ECO:0007669"/>
    <property type="project" value="InterPro"/>
</dbReference>
<dbReference type="GO" id="GO:0016020">
    <property type="term" value="C:membrane"/>
    <property type="evidence" value="ECO:0007669"/>
    <property type="project" value="InterPro"/>
</dbReference>
<evidence type="ECO:0000256" key="3">
    <source>
        <dbReference type="ARBA" id="ARBA00022496"/>
    </source>
</evidence>
<dbReference type="SUPFAM" id="SSF52540">
    <property type="entry name" value="P-loop containing nucleoside triphosphate hydrolases"/>
    <property type="match status" value="1"/>
</dbReference>
<evidence type="ECO:0000313" key="12">
    <source>
        <dbReference type="Proteomes" id="UP000677054"/>
    </source>
</evidence>
<protein>
    <recommendedName>
        <fullName evidence="10">ABC transporter domain-containing protein</fullName>
    </recommendedName>
</protein>
<dbReference type="InterPro" id="IPR003439">
    <property type="entry name" value="ABC_transporter-like_ATP-bd"/>
</dbReference>
<dbReference type="PROSITE" id="PS50893">
    <property type="entry name" value="ABC_TRANSPORTER_2"/>
    <property type="match status" value="1"/>
</dbReference>
<name>A0A7R9AJV4_9CRUS</name>
<sequence length="190" mass="20864">MAFLDIEHLEKIFGPNRVVKDFNLGIDKGEFISLLGPSGCGKTTVLRMVAGFETPSSGAIRLDGKDMVGLKPNQRNIGMMFQAYALFPNLTVAQNVGFGLKIAGMNRADIDKRVAEMLKLIGLSELGDRYPFQLSGGQQQRVALARALAVQPRVLLLDEPLSALDAKIRVSLREEMRSIQKKMGITTIFV</sequence>
<evidence type="ECO:0000256" key="6">
    <source>
        <dbReference type="ARBA" id="ARBA00023004"/>
    </source>
</evidence>
<keyword evidence="4" id="KW-0547">Nucleotide-binding</keyword>
<evidence type="ECO:0000256" key="8">
    <source>
        <dbReference type="ARBA" id="ARBA00023065"/>
    </source>
</evidence>
<dbReference type="PANTHER" id="PTHR42781">
    <property type="entry name" value="SPERMIDINE/PUTRESCINE IMPORT ATP-BINDING PROTEIN POTA"/>
    <property type="match status" value="1"/>
</dbReference>
<organism evidence="11">
    <name type="scientific">Darwinula stevensoni</name>
    <dbReference type="NCBI Taxonomy" id="69355"/>
    <lineage>
        <taxon>Eukaryota</taxon>
        <taxon>Metazoa</taxon>
        <taxon>Ecdysozoa</taxon>
        <taxon>Arthropoda</taxon>
        <taxon>Crustacea</taxon>
        <taxon>Oligostraca</taxon>
        <taxon>Ostracoda</taxon>
        <taxon>Podocopa</taxon>
        <taxon>Podocopida</taxon>
        <taxon>Darwinulocopina</taxon>
        <taxon>Darwinuloidea</taxon>
        <taxon>Darwinulidae</taxon>
        <taxon>Darwinula</taxon>
    </lineage>
</organism>
<evidence type="ECO:0000259" key="10">
    <source>
        <dbReference type="PROSITE" id="PS50893"/>
    </source>
</evidence>
<evidence type="ECO:0000256" key="4">
    <source>
        <dbReference type="ARBA" id="ARBA00022741"/>
    </source>
</evidence>
<dbReference type="OrthoDB" id="411892at2759"/>
<keyword evidence="6" id="KW-0408">Iron</keyword>
<keyword evidence="8" id="KW-0406">Ion transport</keyword>
<keyword evidence="7" id="KW-0764">Sulfate transport</keyword>